<dbReference type="Proteomes" id="UP000292547">
    <property type="component" value="Chromosome"/>
</dbReference>
<dbReference type="EMBL" id="CP032229">
    <property type="protein sequence ID" value="QBJ93329.1"/>
    <property type="molecule type" value="Genomic_DNA"/>
</dbReference>
<dbReference type="Gene3D" id="1.10.1040.10">
    <property type="entry name" value="N-(1-d-carboxylethyl)-l-norvaline Dehydrogenase, domain 2"/>
    <property type="match status" value="1"/>
</dbReference>
<dbReference type="GO" id="GO:0016054">
    <property type="term" value="P:organic acid catabolic process"/>
    <property type="evidence" value="ECO:0007669"/>
    <property type="project" value="UniProtKB-ARBA"/>
</dbReference>
<evidence type="ECO:0000256" key="9">
    <source>
        <dbReference type="ARBA" id="ARBA00047312"/>
    </source>
</evidence>
<dbReference type="InterPro" id="IPR013328">
    <property type="entry name" value="6PGD_dom2"/>
</dbReference>
<dbReference type="EC" id="1.1.1.411" evidence="7"/>
<comment type="function">
    <text evidence="5">Catalyzes oxidation of L-threonate to 2-oxo-tetronate. Can use either NAD(+) or NADP(+) as cosubstrate, with a preference for NAD(+).</text>
</comment>
<dbReference type="AlphaFoldDB" id="A0A4P6U0C6"/>
<keyword evidence="3" id="KW-0520">NAD</keyword>
<dbReference type="InterPro" id="IPR029154">
    <property type="entry name" value="HIBADH-like_NADP-bd"/>
</dbReference>
<evidence type="ECO:0000256" key="7">
    <source>
        <dbReference type="ARBA" id="ARBA00038870"/>
    </source>
</evidence>
<dbReference type="Pfam" id="PF14833">
    <property type="entry name" value="NAD_binding_11"/>
    <property type="match status" value="1"/>
</dbReference>
<evidence type="ECO:0000256" key="4">
    <source>
        <dbReference type="ARBA" id="ARBA00023277"/>
    </source>
</evidence>
<dbReference type="InterPro" id="IPR050006">
    <property type="entry name" value="LtnD"/>
</dbReference>
<dbReference type="PANTHER" id="PTHR43060:SF17">
    <property type="entry name" value="L-THREONATE DEHYDROGENASE"/>
    <property type="match status" value="1"/>
</dbReference>
<dbReference type="GeneID" id="300102297"/>
<dbReference type="PANTHER" id="PTHR43060">
    <property type="entry name" value="3-HYDROXYISOBUTYRATE DEHYDROGENASE-LIKE 1, MITOCHONDRIAL-RELATED"/>
    <property type="match status" value="1"/>
</dbReference>
<evidence type="ECO:0000256" key="6">
    <source>
        <dbReference type="ARBA" id="ARBA00037979"/>
    </source>
</evidence>
<proteinExistence type="inferred from homology"/>
<dbReference type="KEGG" id="sseo:D0Z67_25645"/>
<evidence type="ECO:0000259" key="11">
    <source>
        <dbReference type="Pfam" id="PF03446"/>
    </source>
</evidence>
<organism evidence="13 14">
    <name type="scientific">Streptomyces seoulensis</name>
    <dbReference type="NCBI Taxonomy" id="73044"/>
    <lineage>
        <taxon>Bacteria</taxon>
        <taxon>Bacillati</taxon>
        <taxon>Actinomycetota</taxon>
        <taxon>Actinomycetes</taxon>
        <taxon>Kitasatosporales</taxon>
        <taxon>Streptomycetaceae</taxon>
        <taxon>Streptomyces</taxon>
    </lineage>
</organism>
<keyword evidence="4" id="KW-0119">Carbohydrate metabolism</keyword>
<dbReference type="GO" id="GO:0050661">
    <property type="term" value="F:NADP binding"/>
    <property type="evidence" value="ECO:0007669"/>
    <property type="project" value="InterPro"/>
</dbReference>
<dbReference type="Gene3D" id="3.40.50.720">
    <property type="entry name" value="NAD(P)-binding Rossmann-like Domain"/>
    <property type="match status" value="1"/>
</dbReference>
<dbReference type="GO" id="GO:0016616">
    <property type="term" value="F:oxidoreductase activity, acting on the CH-OH group of donors, NAD or NADP as acceptor"/>
    <property type="evidence" value="ECO:0007669"/>
    <property type="project" value="InterPro"/>
</dbReference>
<dbReference type="PIRSF" id="PIRSF000103">
    <property type="entry name" value="HIBADH"/>
    <property type="match status" value="1"/>
</dbReference>
<dbReference type="InterPro" id="IPR015815">
    <property type="entry name" value="HIBADH-related"/>
</dbReference>
<evidence type="ECO:0000256" key="10">
    <source>
        <dbReference type="PIRSR" id="PIRSR000103-1"/>
    </source>
</evidence>
<dbReference type="NCBIfam" id="NF043037">
    <property type="entry name" value="ThreonDh"/>
    <property type="match status" value="1"/>
</dbReference>
<gene>
    <name evidence="13" type="ORF">D0Z67_25645</name>
</gene>
<accession>A0A4P6U0C6</accession>
<feature type="domain" description="3-hydroxyisobutyrate dehydrogenase-like NAD-binding" evidence="12">
    <location>
        <begin position="170"/>
        <end position="289"/>
    </location>
</feature>
<reference evidence="13 14" key="1">
    <citation type="submission" date="2018-08" db="EMBL/GenBank/DDBJ databases">
        <title>The complete genome sequence of Streptomyces seoulensis, a pioneer strain for nickel superoxide dismutase discovery.</title>
        <authorList>
            <person name="Shin J."/>
            <person name="Lee J.-S."/>
            <person name="Lee E.-J."/>
            <person name="Youn H.-D."/>
        </authorList>
    </citation>
    <scope>NUCLEOTIDE SEQUENCE [LARGE SCALE GENOMIC DNA]</scope>
    <source>
        <strain evidence="13 14">KCTC 9819</strain>
    </source>
</reference>
<feature type="domain" description="6-phosphogluconate dehydrogenase NADP-binding" evidence="11">
    <location>
        <begin position="7"/>
        <end position="164"/>
    </location>
</feature>
<evidence type="ECO:0000256" key="1">
    <source>
        <dbReference type="ARBA" id="ARBA00022857"/>
    </source>
</evidence>
<keyword evidence="1" id="KW-0521">NADP</keyword>
<dbReference type="InterPro" id="IPR006115">
    <property type="entry name" value="6PGDH_NADP-bd"/>
</dbReference>
<dbReference type="Pfam" id="PF03446">
    <property type="entry name" value="NAD_binding_2"/>
    <property type="match status" value="1"/>
</dbReference>
<comment type="catalytic activity">
    <reaction evidence="9">
        <text>L-threonate + NAD(+) = 2-dehydro-L-erythronate + NADH + H(+)</text>
        <dbReference type="Rhea" id="RHEA:52548"/>
        <dbReference type="ChEBI" id="CHEBI:15378"/>
        <dbReference type="ChEBI" id="CHEBI:57540"/>
        <dbReference type="ChEBI" id="CHEBI:57561"/>
        <dbReference type="ChEBI" id="CHEBI:57945"/>
        <dbReference type="ChEBI" id="CHEBI:136669"/>
        <dbReference type="EC" id="1.1.1.411"/>
    </reaction>
</comment>
<protein>
    <recommendedName>
        <fullName evidence="8">L-threonate dehydrogenase</fullName>
        <ecNumber evidence="7">1.1.1.411</ecNumber>
    </recommendedName>
</protein>
<evidence type="ECO:0000256" key="3">
    <source>
        <dbReference type="ARBA" id="ARBA00023027"/>
    </source>
</evidence>
<evidence type="ECO:0000256" key="5">
    <source>
        <dbReference type="ARBA" id="ARBA00037062"/>
    </source>
</evidence>
<feature type="active site" evidence="10">
    <location>
        <position position="176"/>
    </location>
</feature>
<dbReference type="InterPro" id="IPR008927">
    <property type="entry name" value="6-PGluconate_DH-like_C_sf"/>
</dbReference>
<dbReference type="SUPFAM" id="SSF48179">
    <property type="entry name" value="6-phosphogluconate dehydrogenase C-terminal domain-like"/>
    <property type="match status" value="1"/>
</dbReference>
<comment type="similarity">
    <text evidence="6">Belongs to the HIBADH-related family. L-threonate dehydrogenase subfamily.</text>
</comment>
<evidence type="ECO:0000256" key="8">
    <source>
        <dbReference type="ARBA" id="ARBA00039407"/>
    </source>
</evidence>
<dbReference type="PROSITE" id="PS00895">
    <property type="entry name" value="3_HYDROXYISOBUT_DH"/>
    <property type="match status" value="1"/>
</dbReference>
<dbReference type="InterPro" id="IPR036291">
    <property type="entry name" value="NAD(P)-bd_dom_sf"/>
</dbReference>
<dbReference type="GO" id="GO:0051287">
    <property type="term" value="F:NAD binding"/>
    <property type="evidence" value="ECO:0007669"/>
    <property type="project" value="InterPro"/>
</dbReference>
<evidence type="ECO:0000313" key="13">
    <source>
        <dbReference type="EMBL" id="QBJ93329.1"/>
    </source>
</evidence>
<evidence type="ECO:0000259" key="12">
    <source>
        <dbReference type="Pfam" id="PF14833"/>
    </source>
</evidence>
<evidence type="ECO:0000256" key="2">
    <source>
        <dbReference type="ARBA" id="ARBA00023002"/>
    </source>
</evidence>
<dbReference type="RefSeq" id="WP_037775099.1">
    <property type="nucleotide sequence ID" value="NZ_CP032229.1"/>
</dbReference>
<evidence type="ECO:0000313" key="14">
    <source>
        <dbReference type="Proteomes" id="UP000292547"/>
    </source>
</evidence>
<dbReference type="OrthoDB" id="3185659at2"/>
<sequence>MTDQKPRVGVVGLGAMGLGMARSLRTAGYDIGVHDLRPGPATGFAREGGTAFPSPGELAATVDVLVSVVVNSAQTEQVLFGADGAARRLRPGAVFVMCSTVDPVWSAELGSRLADLGLLYLDAPVSGGAVRAAAGELAMMTSGAPEAYALAGPVLEAMSATVHRLGDEAGLGSRVKVINQLLAGVHIAAAAEAMALGIKAGVPAETLYEVITHSAGNSWMFENRMAHVLAGDYTPLSAVDIFVKDLGIVLDSARPERFPLPLAATAHQMFLQAAASGLGGEDDSAVIKIFPGIDLPKPEDG</sequence>
<name>A0A4P6U0C6_STRSO</name>
<dbReference type="STRING" id="73044.GCA_000725795_03182"/>
<dbReference type="SUPFAM" id="SSF51735">
    <property type="entry name" value="NAD(P)-binding Rossmann-fold domains"/>
    <property type="match status" value="1"/>
</dbReference>
<keyword evidence="2" id="KW-0560">Oxidoreductase</keyword>
<keyword evidence="14" id="KW-1185">Reference proteome</keyword>
<dbReference type="InterPro" id="IPR002204">
    <property type="entry name" value="3-OH-isobutyrate_DH-rel_CS"/>
</dbReference>